<dbReference type="InterPro" id="IPR036119">
    <property type="entry name" value="NOS_N_sf"/>
</dbReference>
<feature type="domain" description="Nitric oxide synthase (NOS)" evidence="12">
    <location>
        <begin position="146"/>
        <end position="153"/>
    </location>
</feature>
<dbReference type="InterPro" id="IPR004030">
    <property type="entry name" value="NOS_N"/>
</dbReference>
<keyword evidence="8" id="KW-0521">NADP</keyword>
<dbReference type="Pfam" id="PF02898">
    <property type="entry name" value="NO_synthase"/>
    <property type="match status" value="1"/>
</dbReference>
<gene>
    <name evidence="13" type="ORF">g.27439</name>
</gene>
<evidence type="ECO:0000256" key="8">
    <source>
        <dbReference type="ARBA" id="ARBA00022857"/>
    </source>
</evidence>
<evidence type="ECO:0000256" key="10">
    <source>
        <dbReference type="ARBA" id="ARBA00023002"/>
    </source>
</evidence>
<dbReference type="PANTHER" id="PTHR43410:SF1">
    <property type="entry name" value="NITRIC OXIDE SYNTHASE"/>
    <property type="match status" value="1"/>
</dbReference>
<evidence type="ECO:0000256" key="7">
    <source>
        <dbReference type="ARBA" id="ARBA00022723"/>
    </source>
</evidence>
<keyword evidence="6" id="KW-0285">Flavoprotein</keyword>
<comment type="cofactor">
    <cofactor evidence="1">
        <name>FMN</name>
        <dbReference type="ChEBI" id="CHEBI:58210"/>
    </cofactor>
</comment>
<evidence type="ECO:0000313" key="13">
    <source>
        <dbReference type="EMBL" id="JAT25874.1"/>
    </source>
</evidence>
<keyword evidence="6" id="KW-0288">FMN</keyword>
<sequence length="200" mass="22606">RRADLAVMIRLKNLETGEVAVDRLVQNHCLQETACTKDTCKGALMMQHMEKTTYSARPKEELLQHAKDFLEQYFGSIKSDEEAKAQKSVKNGLKASMIAKIAEANSRALAARWEEVLKEIQDTGSYQLTTSELAFGAKLAWRNAARCIGRIQWSKLHMFDCRHVTTTRGMFEAICEHIKYATNNGNIRSAITVFPHRTDG</sequence>
<evidence type="ECO:0000256" key="4">
    <source>
        <dbReference type="ARBA" id="ARBA00012989"/>
    </source>
</evidence>
<dbReference type="AlphaFoldDB" id="A0A1B6LQN0"/>
<keyword evidence="7" id="KW-0479">Metal-binding</keyword>
<dbReference type="Gene3D" id="3.90.340.10">
    <property type="entry name" value="Nitric Oxide Synthase, Chain A, domain 1"/>
    <property type="match status" value="2"/>
</dbReference>
<comment type="similarity">
    <text evidence="3">Belongs to the NOS family.</text>
</comment>
<keyword evidence="10" id="KW-0560">Oxidoreductase</keyword>
<dbReference type="PANTHER" id="PTHR43410">
    <property type="entry name" value="NITRIC OXIDE SYNTHASE OXYGENASE"/>
    <property type="match status" value="1"/>
</dbReference>
<dbReference type="PROSITE" id="PS60001">
    <property type="entry name" value="NOS"/>
    <property type="match status" value="1"/>
</dbReference>
<evidence type="ECO:0000256" key="1">
    <source>
        <dbReference type="ARBA" id="ARBA00001917"/>
    </source>
</evidence>
<evidence type="ECO:0000259" key="12">
    <source>
        <dbReference type="PROSITE" id="PS60001"/>
    </source>
</evidence>
<comment type="cofactor">
    <cofactor evidence="2">
        <name>heme b</name>
        <dbReference type="ChEBI" id="CHEBI:60344"/>
    </cofactor>
</comment>
<evidence type="ECO:0000256" key="2">
    <source>
        <dbReference type="ARBA" id="ARBA00001970"/>
    </source>
</evidence>
<dbReference type="GO" id="GO:0046872">
    <property type="term" value="F:metal ion binding"/>
    <property type="evidence" value="ECO:0007669"/>
    <property type="project" value="UniProtKB-KW"/>
</dbReference>
<dbReference type="InterPro" id="IPR044943">
    <property type="entry name" value="NOS_dom_1"/>
</dbReference>
<evidence type="ECO:0000256" key="6">
    <source>
        <dbReference type="ARBA" id="ARBA00022643"/>
    </source>
</evidence>
<evidence type="ECO:0000256" key="9">
    <source>
        <dbReference type="ARBA" id="ARBA00022860"/>
    </source>
</evidence>
<feature type="non-terminal residue" evidence="13">
    <location>
        <position position="200"/>
    </location>
</feature>
<protein>
    <recommendedName>
        <fullName evidence="4">nitric-oxide synthase (NADPH)</fullName>
        <ecNumber evidence="4">1.14.13.39</ecNumber>
    </recommendedName>
</protein>
<dbReference type="EMBL" id="GEBQ01014103">
    <property type="protein sequence ID" value="JAT25874.1"/>
    <property type="molecule type" value="Transcribed_RNA"/>
</dbReference>
<evidence type="ECO:0000256" key="5">
    <source>
        <dbReference type="ARBA" id="ARBA00022617"/>
    </source>
</evidence>
<feature type="non-terminal residue" evidence="13">
    <location>
        <position position="1"/>
    </location>
</feature>
<dbReference type="InterPro" id="IPR050607">
    <property type="entry name" value="NOS"/>
</dbReference>
<keyword evidence="5" id="KW-0349">Heme</keyword>
<name>A0A1B6LQN0_9HEMI</name>
<proteinExistence type="inferred from homology"/>
<dbReference type="GO" id="GO:0006809">
    <property type="term" value="P:nitric oxide biosynthetic process"/>
    <property type="evidence" value="ECO:0007669"/>
    <property type="project" value="InterPro"/>
</dbReference>
<dbReference type="GO" id="GO:0005516">
    <property type="term" value="F:calmodulin binding"/>
    <property type="evidence" value="ECO:0007669"/>
    <property type="project" value="UniProtKB-KW"/>
</dbReference>
<dbReference type="EC" id="1.14.13.39" evidence="4"/>
<keyword evidence="11" id="KW-0408">Iron</keyword>
<organism evidence="13">
    <name type="scientific">Graphocephala atropunctata</name>
    <dbReference type="NCBI Taxonomy" id="36148"/>
    <lineage>
        <taxon>Eukaryota</taxon>
        <taxon>Metazoa</taxon>
        <taxon>Ecdysozoa</taxon>
        <taxon>Arthropoda</taxon>
        <taxon>Hexapoda</taxon>
        <taxon>Insecta</taxon>
        <taxon>Pterygota</taxon>
        <taxon>Neoptera</taxon>
        <taxon>Paraneoptera</taxon>
        <taxon>Hemiptera</taxon>
        <taxon>Auchenorrhyncha</taxon>
        <taxon>Membracoidea</taxon>
        <taxon>Cicadellidae</taxon>
        <taxon>Cicadellinae</taxon>
        <taxon>Cicadellini</taxon>
        <taxon>Graphocephala</taxon>
    </lineage>
</organism>
<accession>A0A1B6LQN0</accession>
<evidence type="ECO:0000256" key="11">
    <source>
        <dbReference type="ARBA" id="ARBA00023004"/>
    </source>
</evidence>
<dbReference type="GO" id="GO:0004517">
    <property type="term" value="F:nitric-oxide synthase activity"/>
    <property type="evidence" value="ECO:0007669"/>
    <property type="project" value="UniProtKB-EC"/>
</dbReference>
<keyword evidence="9" id="KW-0112">Calmodulin-binding</keyword>
<evidence type="ECO:0000256" key="3">
    <source>
        <dbReference type="ARBA" id="ARBA00006267"/>
    </source>
</evidence>
<dbReference type="SUPFAM" id="SSF56512">
    <property type="entry name" value="Nitric oxide (NO) synthase oxygenase domain"/>
    <property type="match status" value="1"/>
</dbReference>
<reference evidence="13" key="1">
    <citation type="submission" date="2015-11" db="EMBL/GenBank/DDBJ databases">
        <title>De novo transcriptome assembly of four potential Pierce s Disease insect vectors from Arizona vineyards.</title>
        <authorList>
            <person name="Tassone E.E."/>
        </authorList>
    </citation>
    <scope>NUCLEOTIDE SEQUENCE</scope>
</reference>